<protein>
    <recommendedName>
        <fullName evidence="12">Multidrug resistance-like ATP-binding protein MdlB</fullName>
        <ecNumber evidence="3">7.6.2.2</ecNumber>
    </recommendedName>
</protein>
<evidence type="ECO:0000313" key="17">
    <source>
        <dbReference type="Proteomes" id="UP000500755"/>
    </source>
</evidence>
<feature type="transmembrane region" description="Helical" evidence="13">
    <location>
        <begin position="263"/>
        <end position="285"/>
    </location>
</feature>
<comment type="similarity">
    <text evidence="2">Belongs to the ABC transporter superfamily. Drug exporter-2 (TC 3.A.1.117) family.</text>
</comment>
<dbReference type="PROSITE" id="PS50893">
    <property type="entry name" value="ABC_TRANSPORTER_2"/>
    <property type="match status" value="1"/>
</dbReference>
<dbReference type="Proteomes" id="UP000500755">
    <property type="component" value="Chromosome"/>
</dbReference>
<feature type="transmembrane region" description="Helical" evidence="13">
    <location>
        <begin position="180"/>
        <end position="200"/>
    </location>
</feature>
<evidence type="ECO:0000256" key="13">
    <source>
        <dbReference type="SAM" id="Phobius"/>
    </source>
</evidence>
<dbReference type="InterPro" id="IPR036640">
    <property type="entry name" value="ABC1_TM_sf"/>
</dbReference>
<comment type="catalytic activity">
    <reaction evidence="11">
        <text>ATP + H2O + xenobioticSide 1 = ADP + phosphate + xenobioticSide 2.</text>
        <dbReference type="EC" id="7.6.2.2"/>
    </reaction>
</comment>
<dbReference type="SUPFAM" id="SSF52540">
    <property type="entry name" value="P-loop containing nucleoside triphosphate hydrolases"/>
    <property type="match status" value="2"/>
</dbReference>
<dbReference type="GO" id="GO:0005737">
    <property type="term" value="C:cytoplasm"/>
    <property type="evidence" value="ECO:0007669"/>
    <property type="project" value="UniProtKB-ARBA"/>
</dbReference>
<dbReference type="Gene3D" id="1.20.1560.10">
    <property type="entry name" value="ABC transporter type 1, transmembrane domain"/>
    <property type="match status" value="1"/>
</dbReference>
<dbReference type="InterPro" id="IPR003593">
    <property type="entry name" value="AAA+_ATPase"/>
</dbReference>
<dbReference type="InterPro" id="IPR017871">
    <property type="entry name" value="ABC_transporter-like_CS"/>
</dbReference>
<organism evidence="16 17">
    <name type="scientific">Alicycliphilus denitrificans</name>
    <dbReference type="NCBI Taxonomy" id="179636"/>
    <lineage>
        <taxon>Bacteria</taxon>
        <taxon>Pseudomonadati</taxon>
        <taxon>Pseudomonadota</taxon>
        <taxon>Betaproteobacteria</taxon>
        <taxon>Burkholderiales</taxon>
        <taxon>Comamonadaceae</taxon>
        <taxon>Alicycliphilus</taxon>
    </lineage>
</organism>
<evidence type="ECO:0000259" key="15">
    <source>
        <dbReference type="PROSITE" id="PS50929"/>
    </source>
</evidence>
<dbReference type="RefSeq" id="WP_013517579.1">
    <property type="nucleotide sequence ID" value="NZ_CP051298.1"/>
</dbReference>
<dbReference type="InterPro" id="IPR027417">
    <property type="entry name" value="P-loop_NTPase"/>
</dbReference>
<evidence type="ECO:0000256" key="1">
    <source>
        <dbReference type="ARBA" id="ARBA00004651"/>
    </source>
</evidence>
<dbReference type="CDD" id="cd18582">
    <property type="entry name" value="ABC_6TM_ATM1_ABCB7"/>
    <property type="match status" value="1"/>
</dbReference>
<evidence type="ECO:0000256" key="6">
    <source>
        <dbReference type="ARBA" id="ARBA00022692"/>
    </source>
</evidence>
<dbReference type="GO" id="GO:0005886">
    <property type="term" value="C:plasma membrane"/>
    <property type="evidence" value="ECO:0007669"/>
    <property type="project" value="UniProtKB-SubCell"/>
</dbReference>
<evidence type="ECO:0000256" key="5">
    <source>
        <dbReference type="ARBA" id="ARBA00022475"/>
    </source>
</evidence>
<name>A0A858ZQZ3_9BURK</name>
<dbReference type="InterPro" id="IPR039421">
    <property type="entry name" value="Type_1_exporter"/>
</dbReference>
<evidence type="ECO:0000256" key="9">
    <source>
        <dbReference type="ARBA" id="ARBA00022989"/>
    </source>
</evidence>
<dbReference type="GO" id="GO:0005524">
    <property type="term" value="F:ATP binding"/>
    <property type="evidence" value="ECO:0007669"/>
    <property type="project" value="UniProtKB-KW"/>
</dbReference>
<dbReference type="PROSITE" id="PS00211">
    <property type="entry name" value="ABC_TRANSPORTER_1"/>
    <property type="match status" value="1"/>
</dbReference>
<dbReference type="Pfam" id="PF00005">
    <property type="entry name" value="ABC_tran"/>
    <property type="match status" value="1"/>
</dbReference>
<feature type="domain" description="ABC transporter" evidence="14">
    <location>
        <begin position="360"/>
        <end position="623"/>
    </location>
</feature>
<keyword evidence="7" id="KW-0547">Nucleotide-binding</keyword>
<feature type="domain" description="ABC transmembrane type-1" evidence="15">
    <location>
        <begin position="37"/>
        <end position="325"/>
    </location>
</feature>
<keyword evidence="6 13" id="KW-0812">Transmembrane</keyword>
<dbReference type="SMART" id="SM00382">
    <property type="entry name" value="AAA"/>
    <property type="match status" value="1"/>
</dbReference>
<feature type="transmembrane region" description="Helical" evidence="13">
    <location>
        <begin position="152"/>
        <end position="174"/>
    </location>
</feature>
<evidence type="ECO:0000256" key="10">
    <source>
        <dbReference type="ARBA" id="ARBA00023136"/>
    </source>
</evidence>
<feature type="transmembrane region" description="Helical" evidence="13">
    <location>
        <begin position="63"/>
        <end position="85"/>
    </location>
</feature>
<dbReference type="SUPFAM" id="SSF90123">
    <property type="entry name" value="ABC transporter transmembrane region"/>
    <property type="match status" value="1"/>
</dbReference>
<dbReference type="EMBL" id="CP051298">
    <property type="protein sequence ID" value="QKD42799.1"/>
    <property type="molecule type" value="Genomic_DNA"/>
</dbReference>
<keyword evidence="9 13" id="KW-1133">Transmembrane helix</keyword>
<evidence type="ECO:0000256" key="7">
    <source>
        <dbReference type="ARBA" id="ARBA00022741"/>
    </source>
</evidence>
<dbReference type="AlphaFoldDB" id="A0A858ZQZ3"/>
<feature type="transmembrane region" description="Helical" evidence="13">
    <location>
        <begin position="305"/>
        <end position="323"/>
    </location>
</feature>
<dbReference type="PROSITE" id="PS50929">
    <property type="entry name" value="ABC_TM1F"/>
    <property type="match status" value="1"/>
</dbReference>
<evidence type="ECO:0000259" key="14">
    <source>
        <dbReference type="PROSITE" id="PS50893"/>
    </source>
</evidence>
<proteinExistence type="inferred from homology"/>
<evidence type="ECO:0000256" key="4">
    <source>
        <dbReference type="ARBA" id="ARBA00022448"/>
    </source>
</evidence>
<dbReference type="Gene3D" id="3.40.50.300">
    <property type="entry name" value="P-loop containing nucleotide triphosphate hydrolases"/>
    <property type="match status" value="1"/>
</dbReference>
<dbReference type="Pfam" id="PF00664">
    <property type="entry name" value="ABC_membrane"/>
    <property type="match status" value="1"/>
</dbReference>
<evidence type="ECO:0000256" key="2">
    <source>
        <dbReference type="ARBA" id="ARBA00006526"/>
    </source>
</evidence>
<dbReference type="PANTHER" id="PTHR24221:SF402">
    <property type="entry name" value="IRON-SULFUR CLUSTERS TRANSPORTER ABCB7, MITOCHONDRIAL"/>
    <property type="match status" value="1"/>
</dbReference>
<feature type="transmembrane region" description="Helical" evidence="13">
    <location>
        <begin position="36"/>
        <end position="57"/>
    </location>
</feature>
<reference evidence="16 17" key="1">
    <citation type="submission" date="2020-05" db="EMBL/GenBank/DDBJ databases">
        <title>Complete genome sequence of Alicycliphilus denitrificans DP3.</title>
        <authorList>
            <person name="Chen X."/>
        </authorList>
    </citation>
    <scope>NUCLEOTIDE SEQUENCE [LARGE SCALE GENOMIC DNA]</scope>
    <source>
        <strain evidence="16 17">DP3</strain>
    </source>
</reference>
<dbReference type="EC" id="7.6.2.2" evidence="3"/>
<keyword evidence="10 13" id="KW-0472">Membrane</keyword>
<evidence type="ECO:0000313" key="16">
    <source>
        <dbReference type="EMBL" id="QKD42799.1"/>
    </source>
</evidence>
<keyword evidence="4" id="KW-0813">Transport</keyword>
<dbReference type="GO" id="GO:0008559">
    <property type="term" value="F:ABC-type xenobiotic transporter activity"/>
    <property type="evidence" value="ECO:0007669"/>
    <property type="project" value="UniProtKB-EC"/>
</dbReference>
<dbReference type="InterPro" id="IPR011527">
    <property type="entry name" value="ABC1_TM_dom"/>
</dbReference>
<evidence type="ECO:0000256" key="12">
    <source>
        <dbReference type="ARBA" id="ARBA00040960"/>
    </source>
</evidence>
<dbReference type="GO" id="GO:0006879">
    <property type="term" value="P:intracellular iron ion homeostasis"/>
    <property type="evidence" value="ECO:0007669"/>
    <property type="project" value="TreeGrafter"/>
</dbReference>
<keyword evidence="8 16" id="KW-0067">ATP-binding</keyword>
<accession>A0A858ZQZ3</accession>
<evidence type="ECO:0000256" key="8">
    <source>
        <dbReference type="ARBA" id="ARBA00022840"/>
    </source>
</evidence>
<dbReference type="FunFam" id="3.40.50.300:FF:000604">
    <property type="entry name" value="ABC transporter B family member 28"/>
    <property type="match status" value="1"/>
</dbReference>
<evidence type="ECO:0000256" key="3">
    <source>
        <dbReference type="ARBA" id="ARBA00012191"/>
    </source>
</evidence>
<keyword evidence="5" id="KW-1003">Cell membrane</keyword>
<evidence type="ECO:0000256" key="11">
    <source>
        <dbReference type="ARBA" id="ARBA00034018"/>
    </source>
</evidence>
<comment type="subcellular location">
    <subcellularLocation>
        <location evidence="1">Cell membrane</location>
        <topology evidence="1">Multi-pass membrane protein</topology>
    </subcellularLocation>
</comment>
<dbReference type="InterPro" id="IPR003439">
    <property type="entry name" value="ABC_transporter-like_ATP-bd"/>
</dbReference>
<dbReference type="PANTHER" id="PTHR24221">
    <property type="entry name" value="ATP-BINDING CASSETTE SUB-FAMILY B"/>
    <property type="match status" value="1"/>
</dbReference>
<gene>
    <name evidence="16" type="ORF">HF896_03890</name>
</gene>
<sequence>MRRYGEAPAPDSPRIRSDGATLRRLLPYLWEYKGRVLAAIAFMVGAKLANVGVPLLLKRLVDAMALPAGSPTALLVVPVGLLLAYGGLRLANSVFSELRELVFAKATHGAARAIALKTFEHLHALSLRFHLERQTGGMTRDIERGVRGIESLVSFALFNLGATLIEVLLVLFILARQFDAWFAVITLSALVLYIAFTVGVTQWRIQFRRQANLFDSAAHSKAIDSLLNYETVKYFNNEAFEARRYDESLEQLRRAQLKSRSTLSMLNSGQQLIIAVGLVAMLWRATEGVAAGRMTLGDLVMVNAFMIQIYIPLNFLGVIYREIKQNLTDLDKMFTLMDKEQEVADAPGAVALAGLDAPTVRFEDVHFAYDPARPILRGVSLTIPAGKTVAVVGPSGAGKSTLGRLLYRFYDVGIEPPRSPTACGSLPPEGASAELGRPGVGGGGRITIAGQDIRAVTQQSLRRAIGIVPQDTVLFNDTVAYNIAYGRTGASQAEVEQAARAAHIHDFIMSTPQGYATMVGERGLKLSGGEKQRVAIARTLLKNPPILIFDEATSALDSANERAIQAELRQVAQGKTTLVIAHRLSTVVDAHEIVVMEAGRIVERGTHAALLAQGGRYASMWALQQSIGE</sequence>
<dbReference type="CDD" id="cd03253">
    <property type="entry name" value="ABCC_ATM1_transporter"/>
    <property type="match status" value="1"/>
</dbReference>
<dbReference type="GO" id="GO:0016887">
    <property type="term" value="F:ATP hydrolysis activity"/>
    <property type="evidence" value="ECO:0007669"/>
    <property type="project" value="InterPro"/>
</dbReference>